<comment type="similarity">
    <text evidence="2">Belongs to the NUP186/NUP192/NUP205 family.</text>
</comment>
<evidence type="ECO:0000313" key="6">
    <source>
        <dbReference type="Proteomes" id="UP000812966"/>
    </source>
</evidence>
<dbReference type="EMBL" id="JABELV010000066">
    <property type="protein sequence ID" value="KAG7535960.1"/>
    <property type="molecule type" value="Genomic_DNA"/>
</dbReference>
<dbReference type="OrthoDB" id="2019644at2759"/>
<proteinExistence type="inferred from homology"/>
<comment type="subcellular location">
    <subcellularLocation>
        <location evidence="1">Nucleus</location>
    </subcellularLocation>
</comment>
<dbReference type="GO" id="GO:0006999">
    <property type="term" value="P:nuclear pore organization"/>
    <property type="evidence" value="ECO:0007669"/>
    <property type="project" value="TreeGrafter"/>
</dbReference>
<keyword evidence="3" id="KW-0813">Transport</keyword>
<dbReference type="Proteomes" id="UP000812966">
    <property type="component" value="Unassembled WGS sequence"/>
</dbReference>
<evidence type="ECO:0000256" key="4">
    <source>
        <dbReference type="ARBA" id="ARBA00023242"/>
    </source>
</evidence>
<organism evidence="5 6">
    <name type="scientific">Filobasidium floriforme</name>
    <dbReference type="NCBI Taxonomy" id="5210"/>
    <lineage>
        <taxon>Eukaryota</taxon>
        <taxon>Fungi</taxon>
        <taxon>Dikarya</taxon>
        <taxon>Basidiomycota</taxon>
        <taxon>Agaricomycotina</taxon>
        <taxon>Tremellomycetes</taxon>
        <taxon>Filobasidiales</taxon>
        <taxon>Filobasidiaceae</taxon>
        <taxon>Filobasidium</taxon>
    </lineage>
</organism>
<evidence type="ECO:0000256" key="2">
    <source>
        <dbReference type="ARBA" id="ARBA00005892"/>
    </source>
</evidence>
<dbReference type="GO" id="GO:0044611">
    <property type="term" value="C:nuclear pore inner ring"/>
    <property type="evidence" value="ECO:0007669"/>
    <property type="project" value="TreeGrafter"/>
</dbReference>
<dbReference type="InterPro" id="IPR021827">
    <property type="entry name" value="Nup186/Nup192/Nup205"/>
</dbReference>
<protein>
    <submittedName>
        <fullName evidence="5">Uncharacterized protein</fullName>
    </submittedName>
</protein>
<gene>
    <name evidence="5" type="ORF">FFLO_03558</name>
</gene>
<evidence type="ECO:0000256" key="1">
    <source>
        <dbReference type="ARBA" id="ARBA00004123"/>
    </source>
</evidence>
<keyword evidence="4" id="KW-0539">Nucleus</keyword>
<dbReference type="GO" id="GO:0017056">
    <property type="term" value="F:structural constituent of nuclear pore"/>
    <property type="evidence" value="ECO:0007669"/>
    <property type="project" value="TreeGrafter"/>
</dbReference>
<dbReference type="Pfam" id="PF11894">
    <property type="entry name" value="Nup192"/>
    <property type="match status" value="1"/>
</dbReference>
<comment type="caution">
    <text evidence="5">The sequence shown here is derived from an EMBL/GenBank/DDBJ whole genome shotgun (WGS) entry which is preliminary data.</text>
</comment>
<dbReference type="PANTHER" id="PTHR31344:SF0">
    <property type="entry name" value="NUCLEAR PORE COMPLEX PROTEIN NUP205"/>
    <property type="match status" value="1"/>
</dbReference>
<keyword evidence="6" id="KW-1185">Reference proteome</keyword>
<dbReference type="PANTHER" id="PTHR31344">
    <property type="entry name" value="NUCLEAR PORE COMPLEX PROTEIN NUP205"/>
    <property type="match status" value="1"/>
</dbReference>
<reference evidence="5" key="1">
    <citation type="submission" date="2020-04" db="EMBL/GenBank/DDBJ databases">
        <title>Analysis of mating type loci in Filobasidium floriforme.</title>
        <authorList>
            <person name="Nowrousian M."/>
        </authorList>
    </citation>
    <scope>NUCLEOTIDE SEQUENCE</scope>
    <source>
        <strain evidence="5">CBS 6242</strain>
    </source>
</reference>
<evidence type="ECO:0000313" key="5">
    <source>
        <dbReference type="EMBL" id="KAG7535960.1"/>
    </source>
</evidence>
<name>A0A8K0NQQ0_9TREE</name>
<evidence type="ECO:0000256" key="3">
    <source>
        <dbReference type="ARBA" id="ARBA00022448"/>
    </source>
</evidence>
<accession>A0A8K0NQQ0</accession>
<sequence length="2028" mass="223095">MSSEERTYEDHLLQAPGELYQLLLSLDHVETDELADALAVELDDAISMGWLRYPLGFPGPDPAARQKIEQDKTLSPTLISSTIFLSTYLHISEPLSLSLLTSASSQPSFNHGRSPIETSIKLFHDLISLRLDCLKWILGAPTSSIFSSSGQGLEMSATKTILESAFEEVYTLKRFEIETSSTINGGGTGGGGKISVEAFPDGIFKQLSLLSQWIDETLPNTGKRLPETTKLQPDVQALRIQGCRSHMRGLAKCLYEVGASGGLVGNHLLALVKWLKVREVLDGTTVMMISAFFAAIQHNPDDKSPYEAFGHYPKTVQNYIEDPAILDIVTTQIIIHQEWKQEWISHVLMLGWGLFVDKAYRHDRNKVKLPKFLDRGPEVRIQEAIENDAFKYIRVLLVPSLDIPQSGWSKVKKDERDRGVPLGMTDTWPEVEGEYQRDALRQIDSLVKDMIGSFQLIKKLKNREEDKVKALDMTRNGDEDGAKGEADMEMRQDFNELVELVITVYRELPLDHDDKLWVDSKFINLVGDAEGAGNRALLCRLLIAISSGSAGSYWLYSHLVKESSDLNLDGIHEHFEYVAKNKVPVARLASTAAAVSKGMEVNLLADPELAPDDARCLAYYCEMLALIVKWHPRVAGEMNANWKTVKRLWDIVSRNVPVELAAAALAALSAFGSLEVTGVSPGLAETSLSALDTLNVLPRNKRAEATRPATGFAMSTDEANAAWLTSLEDHDMVAGVSANRIALVRLFSVLIAVSDPEDGYLNLTDVNQTTTVRRIRSKMTEYILDDVFAACISMIQEGNSAAGYPLLEAILQFVAKTMAGLDLDALLEPVRVATPINQTESDRLVNLQQHPGFLALRRVIGNETLREAVFTAARIRVAEGLPESVPSSLFAKISFRAIQVLRTVMARQAMFLEVIVPSLRRRYSAQDLQWASGNLYPVDWHLAHQPQTITQIASYVSVDVSDGLAAETISFLRDLGRSPHMRVPFLSGGKTIQGNILAYVFRDAPNSNVVLAGFVDRLERGQNEATVEIDILPSRLVAAYDKDIEARVPKRTQQNQIVDLLLENTLPERSEITFAHFLLGFLNAGANARGLVKTLLRDGVQAGTIIADGKVTEVEQMIPRTCFHVIVDRLSKALPALDAGAQEDVPISIVADSAELGYKCIKLLRQLAESDTTAQVTARYLRSQEDLVHRSLVYLPVVPEISSDAEQALVTYGNGSSLECTAADMVYLLAYQAQVLDLASLELHMLEPTASEAVNIIQSLLHGTSAAFQPLRGVLAMTVLAGLDFRWEANTAEANAAGFERINFNAFRGVDAEGASVFAIPRVESAIRSEIERLERKAPSSERTATLEQNKHDVLAYLQRQNGVARVANAVRLALQAWATAVTAVLTKEMTDEALVVGPATMFELSTATFTALLSPTMQIPEKAETLASVLLSISGLLARPADSGNGKQRGGPPVDRLQTLLGFVCQAIADSEISELARGLLYATLTNYLELVRRYAEESGAAKSDVEVWIAAVLQPVYFDLERLLGIIGRDALNGSADWQLVSYTLLDELLTVFEDKMDIIVTSLGKRGLLHNFLAAIRVADASIQGVFSAEAVDANPLFVLETQLGVLSRIARSTFGAEALIESGVFDSFAACRFLGARPTENANVNLEALIVSSERYHRAFIPVMKLLVAIAGKAGDRGYKAASRFARDQSEVLLPFFREDELTSSLLGLEALETIVRFLFVLADDERKLVKNSQSVLEGYTAVLRSTAVRFLARDDMISQIKPTNAEEQSLSESIQLFEDCTRFEARVRAVVFGMQRSLLGYYVDCTGSGDELKPVIIAGGQLGYDRQATRGGVSFVNLHDLVATLNDNIGRYTSMTSLFINLTRLILEDAAALSDAELDELALMDETDSSDTSHARKRRLAQAQLVTRRTGAATEARVALQSIEAILILLHRHIRFYNKLVSEQTSPSRRYQAPSAQKAVEQDIVLGWHTDVTETLNGLSTKLPDLLSIKMAEDIIPEQESREAYLRIMAEAVLNLRPAGNTD</sequence>